<feature type="transmembrane region" description="Helical" evidence="1">
    <location>
        <begin position="99"/>
        <end position="116"/>
    </location>
</feature>
<protein>
    <recommendedName>
        <fullName evidence="4">Membrane protein 6-pyruvoyl-tetrahydropterin synthase-related domain-containing protein</fullName>
    </recommendedName>
</protein>
<feature type="transmembrane region" description="Helical" evidence="1">
    <location>
        <begin position="269"/>
        <end position="287"/>
    </location>
</feature>
<sequence length="549" mass="63615">MKKYHYYIIILIIAGLFVLPQLWTHKMILGADAIFHYNRFYETAQQIKTGHFSYFISIFGFQQSGRITNAVYGPVFAYFQGVLVLLAGSWFHYQVLSNFLVYVIAGCSLFKLLTYAKLNQNTALFTSIIFMTTYSINYWVLNQGFTSWGTAILPLCLIPIVDLKNSRFPFIKMGVSMALMTQIHMLTAVMLGLIYLPFFISYAKHQWKRAIIDIFKAIFIYLCLSINVWISLIVIETSDQLKMPFVNAQMSEKAINLKGFYWLEYPGCLRLLLVIGLIICLVYWKAISTFTKQLLLLSGLFLLLSTSLIPWTWMVAHQIPFVSLIQFPFRFFAPFTVLYLFFFASIIHELRARKILSFVLIALSMLSIGQNLKNNQQELSLWESRSLVSKHTFVTSSEKAARQSFFSNDLGEALRTVQKSSPDYLPIYHGDANNKYVSYEEQILEQSPIFSKTIIDNHLELTWQAEKTGEIQLPVILYHYSKLISGTTEITPIKRSNIGLPTIQQKPGKNTIHLRYDPPSYMMFVFIFCTLSWFSLFLWCGYRFWQQKS</sequence>
<reference evidence="2 3" key="1">
    <citation type="submission" date="2014-12" db="EMBL/GenBank/DDBJ databases">
        <title>Draft genome sequences of 29 type strains of Enterococci.</title>
        <authorList>
            <person name="Zhong Z."/>
            <person name="Sun Z."/>
            <person name="Liu W."/>
            <person name="Zhang W."/>
            <person name="Zhang H."/>
        </authorList>
    </citation>
    <scope>NUCLEOTIDE SEQUENCE [LARGE SCALE GENOMIC DNA]</scope>
    <source>
        <strain evidence="2 3">DSM 17122</strain>
    </source>
</reference>
<keyword evidence="3" id="KW-1185">Reference proteome</keyword>
<feature type="transmembrane region" description="Helical" evidence="1">
    <location>
        <begin position="183"/>
        <end position="202"/>
    </location>
</feature>
<comment type="caution">
    <text evidence="2">The sequence shown here is derived from an EMBL/GenBank/DDBJ whole genome shotgun (WGS) entry which is preliminary data.</text>
</comment>
<keyword evidence="1" id="KW-1133">Transmembrane helix</keyword>
<dbReference type="Proteomes" id="UP000182077">
    <property type="component" value="Unassembled WGS sequence"/>
</dbReference>
<name>A0A1L8TMR6_9ENTE</name>
<evidence type="ECO:0008006" key="4">
    <source>
        <dbReference type="Google" id="ProtNLM"/>
    </source>
</evidence>
<dbReference type="OrthoDB" id="2328595at2"/>
<dbReference type="RefSeq" id="WP_071857746.1">
    <property type="nucleotide sequence ID" value="NZ_JBHSHK010000023.1"/>
</dbReference>
<feature type="transmembrane region" description="Helical" evidence="1">
    <location>
        <begin position="6"/>
        <end position="23"/>
    </location>
</feature>
<feature type="transmembrane region" description="Helical" evidence="1">
    <location>
        <begin position="214"/>
        <end position="235"/>
    </location>
</feature>
<evidence type="ECO:0000313" key="3">
    <source>
        <dbReference type="Proteomes" id="UP000182077"/>
    </source>
</evidence>
<evidence type="ECO:0000313" key="2">
    <source>
        <dbReference type="EMBL" id="OJG45570.1"/>
    </source>
</evidence>
<keyword evidence="1" id="KW-0472">Membrane</keyword>
<dbReference type="EMBL" id="JXKQ01000005">
    <property type="protein sequence ID" value="OJG45570.1"/>
    <property type="molecule type" value="Genomic_DNA"/>
</dbReference>
<feature type="transmembrane region" description="Helical" evidence="1">
    <location>
        <begin position="355"/>
        <end position="372"/>
    </location>
</feature>
<dbReference type="AlphaFoldDB" id="A0A1L8TMR6"/>
<keyword evidence="1" id="KW-0812">Transmembrane</keyword>
<gene>
    <name evidence="2" type="ORF">RV04_GL001859</name>
</gene>
<feature type="transmembrane region" description="Helical" evidence="1">
    <location>
        <begin position="294"/>
        <end position="313"/>
    </location>
</feature>
<feature type="transmembrane region" description="Helical" evidence="1">
    <location>
        <begin position="71"/>
        <end position="93"/>
    </location>
</feature>
<proteinExistence type="predicted"/>
<dbReference type="STRING" id="249189.RV04_GL001859"/>
<accession>A0A1L8TMR6</accession>
<feature type="transmembrane region" description="Helical" evidence="1">
    <location>
        <begin position="319"/>
        <end position="343"/>
    </location>
</feature>
<evidence type="ECO:0000256" key="1">
    <source>
        <dbReference type="SAM" id="Phobius"/>
    </source>
</evidence>
<organism evidence="2 3">
    <name type="scientific">Enterococcus hermanniensis</name>
    <dbReference type="NCBI Taxonomy" id="249189"/>
    <lineage>
        <taxon>Bacteria</taxon>
        <taxon>Bacillati</taxon>
        <taxon>Bacillota</taxon>
        <taxon>Bacilli</taxon>
        <taxon>Lactobacillales</taxon>
        <taxon>Enterococcaceae</taxon>
        <taxon>Enterococcus</taxon>
    </lineage>
</organism>
<feature type="transmembrane region" description="Helical" evidence="1">
    <location>
        <begin position="521"/>
        <end position="545"/>
    </location>
</feature>